<dbReference type="InterPro" id="IPR013324">
    <property type="entry name" value="RNA_pol_sigma_r3/r4-like"/>
</dbReference>
<dbReference type="Gene3D" id="1.10.601.10">
    <property type="entry name" value="RNA Polymerase Primary Sigma Factor"/>
    <property type="match status" value="1"/>
</dbReference>
<evidence type="ECO:0000256" key="3">
    <source>
        <dbReference type="ARBA" id="ARBA00023125"/>
    </source>
</evidence>
<sequence>MGSAGSHQIIIDKLYTLYKQKGYLREDEALDLMTVENTSLVGINRITDKLIELGVIFAEDSSSDDDDEYDRAQVDYDSVYEEILSISPGQERFVNYLREIKPPQHREWQQLVTQMSSGNDYAYNRLFEMYLRVVARIALRYAKDETIELDDAIQEGAMGLMRAIKQFDPSQHGNLGSYLPLWIQQYVSRAIADKGRTIRIPVHMLETVEKIRKSKEKLIALHGTEPCFELLSIETGIPTEQLGQIVSIIRNTSDLLSTEELVNDTREDSVLNRNENSYSIEDDVTYIFLRRDLAEIMQTLKPRETKVLSMRFGLLDGLEHTLEEVGSEFAITRERVRQIEVKALKKMRHPSRSKKLKDYI</sequence>
<dbReference type="PROSITE" id="PS00716">
    <property type="entry name" value="SIGMA70_2"/>
    <property type="match status" value="1"/>
</dbReference>
<evidence type="ECO:0000256" key="1">
    <source>
        <dbReference type="ARBA" id="ARBA00023015"/>
    </source>
</evidence>
<evidence type="ECO:0000256" key="2">
    <source>
        <dbReference type="ARBA" id="ARBA00023082"/>
    </source>
</evidence>
<feature type="domain" description="RNA polymerase sigma-70" evidence="5">
    <location>
        <begin position="321"/>
        <end position="347"/>
    </location>
</feature>
<accession>A0A4R1MC23</accession>
<dbReference type="SUPFAM" id="SSF88946">
    <property type="entry name" value="Sigma2 domain of RNA polymerase sigma factors"/>
    <property type="match status" value="1"/>
</dbReference>
<reference evidence="6 7" key="1">
    <citation type="submission" date="2019-03" db="EMBL/GenBank/DDBJ databases">
        <title>Genomic Encyclopedia of Type Strains, Phase IV (KMG-IV): sequencing the most valuable type-strain genomes for metagenomic binning, comparative biology and taxonomic classification.</title>
        <authorList>
            <person name="Goeker M."/>
        </authorList>
    </citation>
    <scope>NUCLEOTIDE SEQUENCE [LARGE SCALE GENOMIC DNA]</scope>
    <source>
        <strain evidence="6 7">DSM 24176</strain>
    </source>
</reference>
<keyword evidence="1" id="KW-0805">Transcription regulation</keyword>
<organism evidence="6 7">
    <name type="scientific">Natranaerovirga hydrolytica</name>
    <dbReference type="NCBI Taxonomy" id="680378"/>
    <lineage>
        <taxon>Bacteria</taxon>
        <taxon>Bacillati</taxon>
        <taxon>Bacillota</taxon>
        <taxon>Clostridia</taxon>
        <taxon>Lachnospirales</taxon>
        <taxon>Natranaerovirgaceae</taxon>
        <taxon>Natranaerovirga</taxon>
    </lineage>
</organism>
<keyword evidence="7" id="KW-1185">Reference proteome</keyword>
<dbReference type="PANTHER" id="PTHR30603">
    <property type="entry name" value="RNA POLYMERASE SIGMA FACTOR RPO"/>
    <property type="match status" value="1"/>
</dbReference>
<dbReference type="PRINTS" id="PR00046">
    <property type="entry name" value="SIGMA70FCT"/>
</dbReference>
<evidence type="ECO:0000259" key="5">
    <source>
        <dbReference type="PROSITE" id="PS00716"/>
    </source>
</evidence>
<dbReference type="OrthoDB" id="2080719at2"/>
<evidence type="ECO:0000313" key="7">
    <source>
        <dbReference type="Proteomes" id="UP000294545"/>
    </source>
</evidence>
<evidence type="ECO:0000256" key="4">
    <source>
        <dbReference type="ARBA" id="ARBA00023163"/>
    </source>
</evidence>
<keyword evidence="3" id="KW-0238">DNA-binding</keyword>
<keyword evidence="2" id="KW-0731">Sigma factor</keyword>
<dbReference type="Gene3D" id="1.10.10.10">
    <property type="entry name" value="Winged helix-like DNA-binding domain superfamily/Winged helix DNA-binding domain"/>
    <property type="match status" value="2"/>
</dbReference>
<dbReference type="InterPro" id="IPR007627">
    <property type="entry name" value="RNA_pol_sigma70_r2"/>
</dbReference>
<dbReference type="InterPro" id="IPR050239">
    <property type="entry name" value="Sigma-70_RNA_pol_init_factors"/>
</dbReference>
<dbReference type="InterPro" id="IPR007630">
    <property type="entry name" value="RNA_pol_sigma70_r4"/>
</dbReference>
<comment type="caution">
    <text evidence="6">The sequence shown here is derived from an EMBL/GenBank/DDBJ whole genome shotgun (WGS) entry which is preliminary data.</text>
</comment>
<protein>
    <submittedName>
        <fullName evidence="6">RNA polymerase primary sigma factor</fullName>
    </submittedName>
</protein>
<dbReference type="GO" id="GO:0003677">
    <property type="term" value="F:DNA binding"/>
    <property type="evidence" value="ECO:0007669"/>
    <property type="project" value="UniProtKB-KW"/>
</dbReference>
<proteinExistence type="predicted"/>
<dbReference type="InterPro" id="IPR036388">
    <property type="entry name" value="WH-like_DNA-bd_sf"/>
</dbReference>
<dbReference type="CDD" id="cd06171">
    <property type="entry name" value="Sigma70_r4"/>
    <property type="match status" value="1"/>
</dbReference>
<gene>
    <name evidence="6" type="ORF">EDC19_2537</name>
</gene>
<dbReference type="AlphaFoldDB" id="A0A4R1MC23"/>
<dbReference type="NCBIfam" id="TIGR02937">
    <property type="entry name" value="sigma70-ECF"/>
    <property type="match status" value="1"/>
</dbReference>
<evidence type="ECO:0000313" key="6">
    <source>
        <dbReference type="EMBL" id="TCK89122.1"/>
    </source>
</evidence>
<dbReference type="InterPro" id="IPR013325">
    <property type="entry name" value="RNA_pol_sigma_r2"/>
</dbReference>
<dbReference type="GO" id="GO:0006352">
    <property type="term" value="P:DNA-templated transcription initiation"/>
    <property type="evidence" value="ECO:0007669"/>
    <property type="project" value="InterPro"/>
</dbReference>
<dbReference type="GO" id="GO:0016987">
    <property type="term" value="F:sigma factor activity"/>
    <property type="evidence" value="ECO:0007669"/>
    <property type="project" value="UniProtKB-KW"/>
</dbReference>
<dbReference type="EMBL" id="SMGQ01000016">
    <property type="protein sequence ID" value="TCK89122.1"/>
    <property type="molecule type" value="Genomic_DNA"/>
</dbReference>
<dbReference type="InterPro" id="IPR000943">
    <property type="entry name" value="RNA_pol_sigma70"/>
</dbReference>
<dbReference type="RefSeq" id="WP_132283199.1">
    <property type="nucleotide sequence ID" value="NZ_SMGQ01000016.1"/>
</dbReference>
<dbReference type="Pfam" id="PF04545">
    <property type="entry name" value="Sigma70_r4"/>
    <property type="match status" value="1"/>
</dbReference>
<name>A0A4R1MC23_9FIRM</name>
<keyword evidence="4" id="KW-0804">Transcription</keyword>
<dbReference type="Proteomes" id="UP000294545">
    <property type="component" value="Unassembled WGS sequence"/>
</dbReference>
<dbReference type="SUPFAM" id="SSF88659">
    <property type="entry name" value="Sigma3 and sigma4 domains of RNA polymerase sigma factors"/>
    <property type="match status" value="2"/>
</dbReference>
<dbReference type="Pfam" id="PF04542">
    <property type="entry name" value="Sigma70_r2"/>
    <property type="match status" value="1"/>
</dbReference>
<dbReference type="InterPro" id="IPR014284">
    <property type="entry name" value="RNA_pol_sigma-70_dom"/>
</dbReference>
<dbReference type="PANTHER" id="PTHR30603:SF47">
    <property type="entry name" value="RNA POLYMERASE SIGMA FACTOR SIGD, CHLOROPLASTIC"/>
    <property type="match status" value="1"/>
</dbReference>